<proteinExistence type="predicted"/>
<keyword evidence="2" id="KW-1185">Reference proteome</keyword>
<evidence type="ECO:0000313" key="2">
    <source>
        <dbReference type="Proteomes" id="UP001596353"/>
    </source>
</evidence>
<dbReference type="EMBL" id="JBHSWG010000003">
    <property type="protein sequence ID" value="MFC6761465.1"/>
    <property type="molecule type" value="Genomic_DNA"/>
</dbReference>
<reference evidence="2" key="1">
    <citation type="journal article" date="2019" name="Int. J. Syst. Evol. Microbiol.">
        <title>The Global Catalogue of Microorganisms (GCM) 10K type strain sequencing project: providing services to taxonomists for standard genome sequencing and annotation.</title>
        <authorList>
            <consortium name="The Broad Institute Genomics Platform"/>
            <consortium name="The Broad Institute Genome Sequencing Center for Infectious Disease"/>
            <person name="Wu L."/>
            <person name="Ma J."/>
        </authorList>
    </citation>
    <scope>NUCLEOTIDE SEQUENCE [LARGE SCALE GENOMIC DNA]</scope>
    <source>
        <strain evidence="2">CCUG 66188</strain>
    </source>
</reference>
<comment type="caution">
    <text evidence="1">The sequence shown here is derived from an EMBL/GenBank/DDBJ whole genome shotgun (WGS) entry which is preliminary data.</text>
</comment>
<protein>
    <submittedName>
        <fullName evidence="1">Uncharacterized protein</fullName>
    </submittedName>
</protein>
<sequence length="166" mass="18454">MRKGLEKFGTFDFHAVIDLSNLPEEGFNVTKILRRAVRQDAGGPHCRRVQYASGLFPNFVRSETENVALDIVLEMKTVHHPGGDEKNVRLCGCAGRIFDTERHLVCVEQEYLRQAPVPVKSDCPIMLTAAFPNSFVMDRVGIAAGKQLTIQFIAWNGSSGHAETCH</sequence>
<name>A0ABW2B6T6_9RHOB</name>
<organism evidence="1 2">
    <name type="scientific">Sulfitobacter porphyrae</name>
    <dbReference type="NCBI Taxonomy" id="1246864"/>
    <lineage>
        <taxon>Bacteria</taxon>
        <taxon>Pseudomonadati</taxon>
        <taxon>Pseudomonadota</taxon>
        <taxon>Alphaproteobacteria</taxon>
        <taxon>Rhodobacterales</taxon>
        <taxon>Roseobacteraceae</taxon>
        <taxon>Sulfitobacter</taxon>
    </lineage>
</organism>
<accession>A0ABW2B6T6</accession>
<dbReference type="Proteomes" id="UP001596353">
    <property type="component" value="Unassembled WGS sequence"/>
</dbReference>
<evidence type="ECO:0000313" key="1">
    <source>
        <dbReference type="EMBL" id="MFC6761465.1"/>
    </source>
</evidence>
<gene>
    <name evidence="1" type="ORF">ACFQFQ_21670</name>
</gene>